<keyword evidence="3" id="KW-1185">Reference proteome</keyword>
<feature type="region of interest" description="Disordered" evidence="1">
    <location>
        <begin position="20"/>
        <end position="42"/>
    </location>
</feature>
<dbReference type="Proteomes" id="UP000011550">
    <property type="component" value="Unassembled WGS sequence"/>
</dbReference>
<comment type="caution">
    <text evidence="2">The sequence shown here is derived from an EMBL/GenBank/DDBJ whole genome shotgun (WGS) entry which is preliminary data.</text>
</comment>
<organism evidence="2 3">
    <name type="scientific">Haloferax mucosum ATCC BAA-1512</name>
    <dbReference type="NCBI Taxonomy" id="662479"/>
    <lineage>
        <taxon>Archaea</taxon>
        <taxon>Methanobacteriati</taxon>
        <taxon>Methanobacteriota</taxon>
        <taxon>Stenosarchaea group</taxon>
        <taxon>Halobacteria</taxon>
        <taxon>Halobacteriales</taxon>
        <taxon>Haloferacaceae</taxon>
        <taxon>Haloferax</taxon>
    </lineage>
</organism>
<dbReference type="EMBL" id="AOLN01000018">
    <property type="protein sequence ID" value="ELZ91386.1"/>
    <property type="molecule type" value="Genomic_DNA"/>
</dbReference>
<sequence length="42" mass="4600">MIIRHFGEHPAFDCRIASRNPLAGEKESGDSDATETIELVAD</sequence>
<dbReference type="PATRIC" id="fig|662479.7.peg.2785"/>
<name>M0I3P7_9EURY</name>
<protein>
    <submittedName>
        <fullName evidence="2">Uncharacterized protein</fullName>
    </submittedName>
</protein>
<dbReference type="Pfam" id="PF24372">
    <property type="entry name" value="DUF7528"/>
    <property type="match status" value="1"/>
</dbReference>
<evidence type="ECO:0000256" key="1">
    <source>
        <dbReference type="SAM" id="MobiDB-lite"/>
    </source>
</evidence>
<accession>M0I3P7</accession>
<evidence type="ECO:0000313" key="2">
    <source>
        <dbReference type="EMBL" id="ELZ91386.1"/>
    </source>
</evidence>
<reference evidence="2 3" key="1">
    <citation type="journal article" date="2014" name="PLoS Genet.">
        <title>Phylogenetically driven sequencing of extremely halophilic archaea reveals strategies for static and dynamic osmo-response.</title>
        <authorList>
            <person name="Becker E.A."/>
            <person name="Seitzer P.M."/>
            <person name="Tritt A."/>
            <person name="Larsen D."/>
            <person name="Krusor M."/>
            <person name="Yao A.I."/>
            <person name="Wu D."/>
            <person name="Madern D."/>
            <person name="Eisen J.A."/>
            <person name="Darling A.E."/>
            <person name="Facciotti M.T."/>
        </authorList>
    </citation>
    <scope>NUCLEOTIDE SEQUENCE [LARGE SCALE GENOMIC DNA]</scope>
    <source>
        <strain evidence="2 3">ATCC BAA-1512</strain>
    </source>
</reference>
<gene>
    <name evidence="2" type="ORF">C440_13769</name>
</gene>
<proteinExistence type="predicted"/>
<feature type="compositionally biased region" description="Acidic residues" evidence="1">
    <location>
        <begin position="30"/>
        <end position="42"/>
    </location>
</feature>
<evidence type="ECO:0000313" key="3">
    <source>
        <dbReference type="Proteomes" id="UP000011550"/>
    </source>
</evidence>
<dbReference type="AlphaFoldDB" id="M0I3P7"/>
<dbReference type="InterPro" id="IPR055950">
    <property type="entry name" value="DUF7528"/>
</dbReference>